<sequence length="66" mass="8161">MSFFQGIINHFIDYFLELQYDLFLNSFRKIAAKLIDEMFIFIREMEFNLRNYSIRHLSCMDDILLR</sequence>
<keyword evidence="2" id="KW-1185">Reference proteome</keyword>
<dbReference type="AlphaFoldDB" id="A0A8R1XMD6"/>
<evidence type="ECO:0000313" key="1">
    <source>
        <dbReference type="EnsemblMetazoa" id="OVOC10322.1"/>
    </source>
</evidence>
<reference evidence="2" key="1">
    <citation type="submission" date="2013-10" db="EMBL/GenBank/DDBJ databases">
        <title>Genome sequencing of Onchocerca volvulus.</title>
        <authorList>
            <person name="Cotton J."/>
            <person name="Tsai J."/>
            <person name="Stanley E."/>
            <person name="Tracey A."/>
            <person name="Holroyd N."/>
            <person name="Lustigman S."/>
            <person name="Berriman M."/>
        </authorList>
    </citation>
    <scope>NUCLEOTIDE SEQUENCE</scope>
</reference>
<organism evidence="1 2">
    <name type="scientific">Onchocerca volvulus</name>
    <dbReference type="NCBI Taxonomy" id="6282"/>
    <lineage>
        <taxon>Eukaryota</taxon>
        <taxon>Metazoa</taxon>
        <taxon>Ecdysozoa</taxon>
        <taxon>Nematoda</taxon>
        <taxon>Chromadorea</taxon>
        <taxon>Rhabditida</taxon>
        <taxon>Spirurina</taxon>
        <taxon>Spiruromorpha</taxon>
        <taxon>Filarioidea</taxon>
        <taxon>Onchocercidae</taxon>
        <taxon>Onchocerca</taxon>
    </lineage>
</organism>
<proteinExistence type="predicted"/>
<reference evidence="1" key="2">
    <citation type="submission" date="2022-06" db="UniProtKB">
        <authorList>
            <consortium name="EnsemblMetazoa"/>
        </authorList>
    </citation>
    <scope>IDENTIFICATION</scope>
</reference>
<dbReference type="Proteomes" id="UP000024404">
    <property type="component" value="Unassembled WGS sequence"/>
</dbReference>
<dbReference type="EMBL" id="CMVM020000331">
    <property type="status" value="NOT_ANNOTATED_CDS"/>
    <property type="molecule type" value="Genomic_DNA"/>
</dbReference>
<name>A0A8R1XMD6_ONCVO</name>
<dbReference type="EnsemblMetazoa" id="OVOC10322.1">
    <property type="protein sequence ID" value="OVOC10322.1"/>
    <property type="gene ID" value="WBGene00247131"/>
</dbReference>
<accession>A0A8R1XMD6</accession>
<protein>
    <submittedName>
        <fullName evidence="1">Uncharacterized protein</fullName>
    </submittedName>
</protein>
<evidence type="ECO:0000313" key="2">
    <source>
        <dbReference type="Proteomes" id="UP000024404"/>
    </source>
</evidence>